<keyword evidence="3" id="KW-1185">Reference proteome</keyword>
<protein>
    <submittedName>
        <fullName evidence="2">Uncharacterized protein</fullName>
    </submittedName>
</protein>
<reference evidence="2 3" key="1">
    <citation type="submission" date="2014-04" db="EMBL/GenBank/DDBJ databases">
        <title>Evolutionary Origins and Diversification of the Mycorrhizal Mutualists.</title>
        <authorList>
            <consortium name="DOE Joint Genome Institute"/>
            <consortium name="Mycorrhizal Genomics Consortium"/>
            <person name="Kohler A."/>
            <person name="Kuo A."/>
            <person name="Nagy L.G."/>
            <person name="Floudas D."/>
            <person name="Copeland A."/>
            <person name="Barry K.W."/>
            <person name="Cichocki N."/>
            <person name="Veneault-Fourrey C."/>
            <person name="LaButti K."/>
            <person name="Lindquist E.A."/>
            <person name="Lipzen A."/>
            <person name="Lundell T."/>
            <person name="Morin E."/>
            <person name="Murat C."/>
            <person name="Riley R."/>
            <person name="Ohm R."/>
            <person name="Sun H."/>
            <person name="Tunlid A."/>
            <person name="Henrissat B."/>
            <person name="Grigoriev I.V."/>
            <person name="Hibbett D.S."/>
            <person name="Martin F."/>
        </authorList>
    </citation>
    <scope>NUCLEOTIDE SEQUENCE [LARGE SCALE GENOMIC DNA]</scope>
    <source>
        <strain evidence="2 3">Koide BX008</strain>
    </source>
</reference>
<organism evidence="2 3">
    <name type="scientific">Amanita muscaria (strain Koide BX008)</name>
    <dbReference type="NCBI Taxonomy" id="946122"/>
    <lineage>
        <taxon>Eukaryota</taxon>
        <taxon>Fungi</taxon>
        <taxon>Dikarya</taxon>
        <taxon>Basidiomycota</taxon>
        <taxon>Agaricomycotina</taxon>
        <taxon>Agaricomycetes</taxon>
        <taxon>Agaricomycetidae</taxon>
        <taxon>Agaricales</taxon>
        <taxon>Pluteineae</taxon>
        <taxon>Amanitaceae</taxon>
        <taxon>Amanita</taxon>
    </lineage>
</organism>
<proteinExistence type="predicted"/>
<feature type="chain" id="PRO_5002168063" evidence="1">
    <location>
        <begin position="20"/>
        <end position="108"/>
    </location>
</feature>
<evidence type="ECO:0000313" key="3">
    <source>
        <dbReference type="Proteomes" id="UP000054549"/>
    </source>
</evidence>
<accession>A0A0C2TTB0</accession>
<dbReference type="Proteomes" id="UP000054549">
    <property type="component" value="Unassembled WGS sequence"/>
</dbReference>
<evidence type="ECO:0000256" key="1">
    <source>
        <dbReference type="SAM" id="SignalP"/>
    </source>
</evidence>
<keyword evidence="1" id="KW-0732">Signal</keyword>
<gene>
    <name evidence="2" type="ORF">M378DRAFT_7330</name>
</gene>
<dbReference type="EMBL" id="KN818224">
    <property type="protein sequence ID" value="KIL70509.1"/>
    <property type="molecule type" value="Genomic_DNA"/>
</dbReference>
<dbReference type="AlphaFoldDB" id="A0A0C2TTB0"/>
<sequence>MTFLAVLVARLSIARLSYAYAEDNFHLDDAMLMNVSEFELHRKLRGMRSLFKFEPHIDLHHRSFLDFLQDPSRSCRFYISQENAQRRYLGLITDSVVQFAEKTIDQPN</sequence>
<feature type="signal peptide" evidence="1">
    <location>
        <begin position="1"/>
        <end position="19"/>
    </location>
</feature>
<name>A0A0C2TTB0_AMAMK</name>
<evidence type="ECO:0000313" key="2">
    <source>
        <dbReference type="EMBL" id="KIL70509.1"/>
    </source>
</evidence>
<dbReference type="OrthoDB" id="3262196at2759"/>
<dbReference type="InParanoid" id="A0A0C2TTB0"/>
<dbReference type="HOGENOM" id="CLU_174936_0_0_1"/>